<gene>
    <name evidence="3" type="ORF">AMECASPLE_028582</name>
</gene>
<dbReference type="Pfam" id="PF13855">
    <property type="entry name" value="LRR_8"/>
    <property type="match status" value="1"/>
</dbReference>
<dbReference type="InterPro" id="IPR001611">
    <property type="entry name" value="Leu-rich_rpt"/>
</dbReference>
<keyword evidence="1" id="KW-0433">Leucine-rich repeat</keyword>
<evidence type="ECO:0000256" key="2">
    <source>
        <dbReference type="ARBA" id="ARBA00022737"/>
    </source>
</evidence>
<proteinExistence type="predicted"/>
<dbReference type="PANTHER" id="PTHR48051">
    <property type="match status" value="1"/>
</dbReference>
<dbReference type="Gene3D" id="3.80.10.10">
    <property type="entry name" value="Ribonuclease Inhibitor"/>
    <property type="match status" value="1"/>
</dbReference>
<dbReference type="InterPro" id="IPR032675">
    <property type="entry name" value="LRR_dom_sf"/>
</dbReference>
<protein>
    <submittedName>
        <fullName evidence="3">Uncharacterized protein</fullName>
    </submittedName>
</protein>
<dbReference type="InterPro" id="IPR050216">
    <property type="entry name" value="LRR_domain-containing"/>
</dbReference>
<dbReference type="InterPro" id="IPR003591">
    <property type="entry name" value="Leu-rich_rpt_typical-subtyp"/>
</dbReference>
<evidence type="ECO:0000256" key="1">
    <source>
        <dbReference type="ARBA" id="ARBA00022614"/>
    </source>
</evidence>
<keyword evidence="4" id="KW-1185">Reference proteome</keyword>
<evidence type="ECO:0000313" key="3">
    <source>
        <dbReference type="EMBL" id="MEQ2288984.1"/>
    </source>
</evidence>
<dbReference type="Proteomes" id="UP001469553">
    <property type="component" value="Unassembled WGS sequence"/>
</dbReference>
<reference evidence="3 4" key="1">
    <citation type="submission" date="2021-06" db="EMBL/GenBank/DDBJ databases">
        <authorList>
            <person name="Palmer J.M."/>
        </authorList>
    </citation>
    <scope>NUCLEOTIDE SEQUENCE [LARGE SCALE GENOMIC DNA]</scope>
    <source>
        <strain evidence="3 4">AS_MEX2019</strain>
        <tissue evidence="3">Muscle</tissue>
    </source>
</reference>
<dbReference type="EMBL" id="JAHRIP010021973">
    <property type="protein sequence ID" value="MEQ2288984.1"/>
    <property type="molecule type" value="Genomic_DNA"/>
</dbReference>
<accession>A0ABV0Y5A4</accession>
<organism evidence="3 4">
    <name type="scientific">Ameca splendens</name>
    <dbReference type="NCBI Taxonomy" id="208324"/>
    <lineage>
        <taxon>Eukaryota</taxon>
        <taxon>Metazoa</taxon>
        <taxon>Chordata</taxon>
        <taxon>Craniata</taxon>
        <taxon>Vertebrata</taxon>
        <taxon>Euteleostomi</taxon>
        <taxon>Actinopterygii</taxon>
        <taxon>Neopterygii</taxon>
        <taxon>Teleostei</taxon>
        <taxon>Neoteleostei</taxon>
        <taxon>Acanthomorphata</taxon>
        <taxon>Ovalentaria</taxon>
        <taxon>Atherinomorphae</taxon>
        <taxon>Cyprinodontiformes</taxon>
        <taxon>Goodeidae</taxon>
        <taxon>Ameca</taxon>
    </lineage>
</organism>
<name>A0ABV0Y5A4_9TELE</name>
<dbReference type="SMART" id="SM00369">
    <property type="entry name" value="LRR_TYP"/>
    <property type="match status" value="4"/>
</dbReference>
<evidence type="ECO:0000313" key="4">
    <source>
        <dbReference type="Proteomes" id="UP001469553"/>
    </source>
</evidence>
<dbReference type="PROSITE" id="PS51450">
    <property type="entry name" value="LRR"/>
    <property type="match status" value="2"/>
</dbReference>
<sequence>MLHLEQLYLRHNKLCRLPQLPAPALKELFAGNNQIELLEMEQLACLTAVTLLELRDNRIKNIPEEITSLLTLTRLDLTNNDISTLPASLSLMPNLKVLLLEGNPLRGIKREILAVGHTFKIHTNCEDRNCLSFLYKN</sequence>
<dbReference type="SUPFAM" id="SSF52075">
    <property type="entry name" value="Outer arm dynein light chain 1"/>
    <property type="match status" value="1"/>
</dbReference>
<dbReference type="PANTHER" id="PTHR48051:SF46">
    <property type="entry name" value="LEUCINE RICH REPEAT-CONTAINING DOMAIN PROTEIN"/>
    <property type="match status" value="1"/>
</dbReference>
<comment type="caution">
    <text evidence="3">The sequence shown here is derived from an EMBL/GenBank/DDBJ whole genome shotgun (WGS) entry which is preliminary data.</text>
</comment>
<keyword evidence="2" id="KW-0677">Repeat</keyword>